<dbReference type="GO" id="GO:0006351">
    <property type="term" value="P:DNA-templated transcription"/>
    <property type="evidence" value="ECO:0007669"/>
    <property type="project" value="InterPro"/>
</dbReference>
<dbReference type="Pfam" id="PF05995">
    <property type="entry name" value="CDO_I"/>
    <property type="match status" value="1"/>
</dbReference>
<keyword evidence="5" id="KW-0560">Oxidoreductase</keyword>
<dbReference type="CDD" id="cd12148">
    <property type="entry name" value="fungal_TF_MHR"/>
    <property type="match status" value="1"/>
</dbReference>
<evidence type="ECO:0000256" key="2">
    <source>
        <dbReference type="ARBA" id="ARBA00013133"/>
    </source>
</evidence>
<organism evidence="11 12">
    <name type="scientific">Fusarium heterosporum</name>
    <dbReference type="NCBI Taxonomy" id="42747"/>
    <lineage>
        <taxon>Eukaryota</taxon>
        <taxon>Fungi</taxon>
        <taxon>Dikarya</taxon>
        <taxon>Ascomycota</taxon>
        <taxon>Pezizomycotina</taxon>
        <taxon>Sordariomycetes</taxon>
        <taxon>Hypocreomycetidae</taxon>
        <taxon>Hypocreales</taxon>
        <taxon>Nectriaceae</taxon>
        <taxon>Fusarium</taxon>
        <taxon>Fusarium heterosporum species complex</taxon>
    </lineage>
</organism>
<keyword evidence="6 9" id="KW-0408">Iron</keyword>
<dbReference type="GO" id="GO:0003677">
    <property type="term" value="F:DNA binding"/>
    <property type="evidence" value="ECO:0007669"/>
    <property type="project" value="InterPro"/>
</dbReference>
<evidence type="ECO:0000256" key="1">
    <source>
        <dbReference type="ARBA" id="ARBA00006622"/>
    </source>
</evidence>
<sequence length="599" mass="66080">MAAVSTRFAPLPLSQPQSSCRSASSFHNVETTTVYSLNDLIRDVKLHLGESGGIGSDEVDEDYIVSLATKYISNPNDWARYYYNCPGKNYTRNAILNINHKANILLLVWNPGKGSPIHDHANAHCIMKVLAGELTETVYNMPEKGCEDQPLTIKSDTTHQADQVTYISDNIGLHRVHNPHPTQVAVSLHYEYSAEKGRAALIASAQYQILDDSSGVSTLSTAVGSQDDVTQVGNTITSMKLPPLQQTMHMIGTFLNTFNSVLPLFHPDSLLRLVGETYALQPRQRDPVAWAAINVVLALTCQQIPNGEETDIQYGVANDYLSKAQSVTWSVTVGETRLLKIQTLVGMAMVLQTMPDMTPASIIIAAAMRLIHKMGLHDRRSTAHLDETDRTQHARVFWLAYIVDKDLSMRTKQPSIQLDDDIDLDLPVSVAAIENGDSGAGTVVTVDGITRMDYFSARVQLAHIQGSVYDHLFSTRASKRSSDERKVIREGIVNALDEWNASIPADFNTTNVMATTNNNPSMAAFHEDFEEDSDRIEKALDWFKESTKEKPSDIAGVLTDACTEVVETMKQRRANDIALALGEDWLSGFFGGSDEAGRH</sequence>
<gene>
    <name evidence="11" type="ORF">FHETE_5968</name>
</gene>
<dbReference type="PANTHER" id="PTHR12918">
    <property type="entry name" value="CYSTEINE DIOXYGENASE"/>
    <property type="match status" value="1"/>
</dbReference>
<evidence type="ECO:0000256" key="8">
    <source>
        <dbReference type="PIRSR" id="PIRSR610300-50"/>
    </source>
</evidence>
<reference evidence="11 12" key="1">
    <citation type="submission" date="2020-05" db="EMBL/GenBank/DDBJ databases">
        <title>Identification and distribution of gene clusters putatively required for synthesis of sphingolipid metabolism inhibitors in phylogenetically diverse species of the filamentous fungus Fusarium.</title>
        <authorList>
            <person name="Kim H.-S."/>
            <person name="Busman M."/>
            <person name="Brown D.W."/>
            <person name="Divon H."/>
            <person name="Uhlig S."/>
            <person name="Proctor R.H."/>
        </authorList>
    </citation>
    <scope>NUCLEOTIDE SEQUENCE [LARGE SCALE GENOMIC DNA]</scope>
    <source>
        <strain evidence="11 12">NRRL 20693</strain>
    </source>
</reference>
<dbReference type="InterPro" id="IPR010300">
    <property type="entry name" value="CDO_1"/>
</dbReference>
<evidence type="ECO:0000313" key="11">
    <source>
        <dbReference type="EMBL" id="KAF5667265.1"/>
    </source>
</evidence>
<evidence type="ECO:0000256" key="7">
    <source>
        <dbReference type="ARBA" id="ARBA00023242"/>
    </source>
</evidence>
<protein>
    <recommendedName>
        <fullName evidence="2">cysteine dioxygenase</fullName>
        <ecNumber evidence="2">1.13.11.20</ecNumber>
    </recommendedName>
</protein>
<feature type="cross-link" description="3'-(S-cysteinyl)-tyrosine (Cys-Tyr)" evidence="8">
    <location>
        <begin position="125"/>
        <end position="192"/>
    </location>
</feature>
<keyword evidence="8" id="KW-0883">Thioether bond</keyword>
<keyword evidence="7" id="KW-0539">Nucleus</keyword>
<feature type="binding site" evidence="9">
    <location>
        <position position="174"/>
    </location>
    <ligand>
        <name>Fe cation</name>
        <dbReference type="ChEBI" id="CHEBI:24875"/>
        <note>catalytic</note>
    </ligand>
</feature>
<accession>A0A8H5WQI1</accession>
<dbReference type="GO" id="GO:0017172">
    <property type="term" value="F:cysteine dioxygenase activity"/>
    <property type="evidence" value="ECO:0007669"/>
    <property type="project" value="UniProtKB-EC"/>
</dbReference>
<dbReference type="GO" id="GO:0008270">
    <property type="term" value="F:zinc ion binding"/>
    <property type="evidence" value="ECO:0007669"/>
    <property type="project" value="InterPro"/>
</dbReference>
<dbReference type="InterPro" id="IPR014710">
    <property type="entry name" value="RmlC-like_jellyroll"/>
</dbReference>
<dbReference type="InterPro" id="IPR007219">
    <property type="entry name" value="XnlR_reg_dom"/>
</dbReference>
<evidence type="ECO:0000256" key="5">
    <source>
        <dbReference type="ARBA" id="ARBA00023002"/>
    </source>
</evidence>
<evidence type="ECO:0000313" key="12">
    <source>
        <dbReference type="Proteomes" id="UP000567885"/>
    </source>
</evidence>
<keyword evidence="3 9" id="KW-0479">Metal-binding</keyword>
<evidence type="ECO:0000256" key="3">
    <source>
        <dbReference type="ARBA" id="ARBA00022723"/>
    </source>
</evidence>
<dbReference type="InterPro" id="IPR011051">
    <property type="entry name" value="RmlC_Cupin_sf"/>
</dbReference>
<comment type="caution">
    <text evidence="11">The sequence shown here is derived from an EMBL/GenBank/DDBJ whole genome shotgun (WGS) entry which is preliminary data.</text>
</comment>
<dbReference type="GO" id="GO:0019448">
    <property type="term" value="P:L-cysteine catabolic process"/>
    <property type="evidence" value="ECO:0007669"/>
    <property type="project" value="TreeGrafter"/>
</dbReference>
<evidence type="ECO:0000259" key="10">
    <source>
        <dbReference type="SMART" id="SM00906"/>
    </source>
</evidence>
<dbReference type="Proteomes" id="UP000567885">
    <property type="component" value="Unassembled WGS sequence"/>
</dbReference>
<name>A0A8H5WQI1_FUSHE</name>
<dbReference type="EMBL" id="JAAGWQ010000103">
    <property type="protein sequence ID" value="KAF5667265.1"/>
    <property type="molecule type" value="Genomic_DNA"/>
</dbReference>
<keyword evidence="4" id="KW-0223">Dioxygenase</keyword>
<comment type="similarity">
    <text evidence="1">Belongs to the cysteine dioxygenase family.</text>
</comment>
<evidence type="ECO:0000256" key="4">
    <source>
        <dbReference type="ARBA" id="ARBA00022964"/>
    </source>
</evidence>
<dbReference type="SUPFAM" id="SSF51182">
    <property type="entry name" value="RmlC-like cupins"/>
    <property type="match status" value="1"/>
</dbReference>
<dbReference type="EC" id="1.13.11.20" evidence="2"/>
<dbReference type="AlphaFoldDB" id="A0A8H5WQI1"/>
<dbReference type="SMART" id="SM00906">
    <property type="entry name" value="Fungal_trans"/>
    <property type="match status" value="1"/>
</dbReference>
<dbReference type="Pfam" id="PF04082">
    <property type="entry name" value="Fungal_trans"/>
    <property type="match status" value="1"/>
</dbReference>
<dbReference type="Gene3D" id="2.60.120.10">
    <property type="entry name" value="Jelly Rolls"/>
    <property type="match status" value="1"/>
</dbReference>
<keyword evidence="12" id="KW-1185">Reference proteome</keyword>
<evidence type="ECO:0000256" key="6">
    <source>
        <dbReference type="ARBA" id="ARBA00023004"/>
    </source>
</evidence>
<feature type="domain" description="Xylanolytic transcriptional activator regulatory" evidence="10">
    <location>
        <begin position="360"/>
        <end position="433"/>
    </location>
</feature>
<dbReference type="CDD" id="cd10548">
    <property type="entry name" value="cupin_CDO"/>
    <property type="match status" value="1"/>
</dbReference>
<feature type="binding site" evidence="9">
    <location>
        <position position="118"/>
    </location>
    <ligand>
        <name>Fe cation</name>
        <dbReference type="ChEBI" id="CHEBI:24875"/>
        <note>catalytic</note>
    </ligand>
</feature>
<dbReference type="GO" id="GO:0008198">
    <property type="term" value="F:ferrous iron binding"/>
    <property type="evidence" value="ECO:0007669"/>
    <property type="project" value="TreeGrafter"/>
</dbReference>
<feature type="binding site" evidence="9">
    <location>
        <position position="120"/>
    </location>
    <ligand>
        <name>Fe cation</name>
        <dbReference type="ChEBI" id="CHEBI:24875"/>
        <note>catalytic</note>
    </ligand>
</feature>
<proteinExistence type="inferred from homology"/>
<dbReference type="PANTHER" id="PTHR12918:SF1">
    <property type="entry name" value="CYSTEINE DIOXYGENASE TYPE 1"/>
    <property type="match status" value="1"/>
</dbReference>
<evidence type="ECO:0000256" key="9">
    <source>
        <dbReference type="PIRSR" id="PIRSR610300-51"/>
    </source>
</evidence>
<dbReference type="OrthoDB" id="2123952at2759"/>